<dbReference type="InterPro" id="IPR036705">
    <property type="entry name" value="Ribosyl_crysJ1_sf"/>
</dbReference>
<dbReference type="PATRIC" id="fig|1562970.3.peg.1736"/>
<dbReference type="PROSITE" id="PS51257">
    <property type="entry name" value="PROKAR_LIPOPROTEIN"/>
    <property type="match status" value="1"/>
</dbReference>
<dbReference type="HOGENOM" id="CLU_525667_0_0_10"/>
<keyword evidence="2" id="KW-1185">Reference proteome</keyword>
<dbReference type="STRING" id="1562970.ING2E5B_1750"/>
<name>A0A098C0U2_9BACT</name>
<proteinExistence type="predicted"/>
<dbReference type="InterPro" id="IPR005502">
    <property type="entry name" value="Ribosyl_crysJ1"/>
</dbReference>
<evidence type="ECO:0000313" key="1">
    <source>
        <dbReference type="EMBL" id="CEA16495.1"/>
    </source>
</evidence>
<dbReference type="Proteomes" id="UP000032417">
    <property type="component" value="Chromosome 1"/>
</dbReference>
<reference evidence="1 2" key="1">
    <citation type="submission" date="2014-08" db="EMBL/GenBank/DDBJ databases">
        <authorList>
            <person name="Wibberg D."/>
        </authorList>
    </citation>
    <scope>NUCLEOTIDE SEQUENCE [LARGE SCALE GENOMIC DNA]</scope>
    <source>
        <strain evidence="2">ING2-E5B</strain>
    </source>
</reference>
<dbReference type="KEGG" id="pbt:ING2E5B_1750"/>
<dbReference type="Pfam" id="PF03747">
    <property type="entry name" value="ADP_ribosyl_GH"/>
    <property type="match status" value="1"/>
</dbReference>
<dbReference type="AlphaFoldDB" id="A0A098C0U2"/>
<accession>A0A098C0U2</accession>
<dbReference type="OrthoDB" id="9761704at2"/>
<sequence length="525" mass="59571">MKKIFLFSITLFSVLIFFSCKTENSKSKAKSITSSSEIEISKTELLNKIKGGWAGQVIGCTYGGPTEFKWNGTMIDDHIPIPWDDTRMLWYYENSPGLYDDVYMDLTFVDVFRKYGIDAPDSLHAIAFANAEYPLWHANQAARYNILSGIMPPESGYWKNNPHADDIDFQIEADFAGLMSPGMVNSAVEICNRIGRIMNYGDGLYGGMYVAAMYSLAFVHDDIEFIVEEALKVIPEQSDFYQCIYDVIKSYKSNPDDWKFAWFEAQKRWTHDIGCPDGVFMPFNIDAKINAAYIVIGLLYGKGDYGATIDISTRCGYDSDCNPANAAGILGTMIGYDAIPEYWKLGLDKVEDLNFQFTEMSLNKVYEEGMSQAIEIIKRNGGEETDKDVIIKYQSPETVPLEVGFEGVYPIERAGLNKRLSQTQKEIDINFNGSAFVLTGYASYEGKQEDAVLEFELYIDDALTETIKMPTLSLIRRHEVAWNYDLTEGEHKITLKAKYIPENYYVNVRDLITYSINKSEANVYF</sequence>
<evidence type="ECO:0000313" key="2">
    <source>
        <dbReference type="Proteomes" id="UP000032417"/>
    </source>
</evidence>
<gene>
    <name evidence="1" type="ORF">ING2E5B_1750</name>
</gene>
<organism evidence="1 2">
    <name type="scientific">Fermentimonas caenicola</name>
    <dbReference type="NCBI Taxonomy" id="1562970"/>
    <lineage>
        <taxon>Bacteria</taxon>
        <taxon>Pseudomonadati</taxon>
        <taxon>Bacteroidota</taxon>
        <taxon>Bacteroidia</taxon>
        <taxon>Bacteroidales</taxon>
        <taxon>Dysgonomonadaceae</taxon>
        <taxon>Fermentimonas</taxon>
    </lineage>
</organism>
<protein>
    <submittedName>
        <fullName evidence="1">Putative large exoprotein involved in heme utilization or adhesion</fullName>
    </submittedName>
</protein>
<dbReference type="EMBL" id="LN515532">
    <property type="protein sequence ID" value="CEA16495.1"/>
    <property type="molecule type" value="Genomic_DNA"/>
</dbReference>
<dbReference type="Gene3D" id="1.10.4080.10">
    <property type="entry name" value="ADP-ribosylation/Crystallin J1"/>
    <property type="match status" value="1"/>
</dbReference>
<dbReference type="SUPFAM" id="SSF101478">
    <property type="entry name" value="ADP-ribosylglycohydrolase"/>
    <property type="match status" value="1"/>
</dbReference>